<reference evidence="1 2" key="1">
    <citation type="journal article" date="2016" name="Sci. Rep.">
        <title>The Dendrobium catenatum Lindl. genome sequence provides insights into polysaccharide synthase, floral development and adaptive evolution.</title>
        <authorList>
            <person name="Zhang G.Q."/>
            <person name="Xu Q."/>
            <person name="Bian C."/>
            <person name="Tsai W.C."/>
            <person name="Yeh C.M."/>
            <person name="Liu K.W."/>
            <person name="Yoshida K."/>
            <person name="Zhang L.S."/>
            <person name="Chang S.B."/>
            <person name="Chen F."/>
            <person name="Shi Y."/>
            <person name="Su Y.Y."/>
            <person name="Zhang Y.Q."/>
            <person name="Chen L.J."/>
            <person name="Yin Y."/>
            <person name="Lin M."/>
            <person name="Huang H."/>
            <person name="Deng H."/>
            <person name="Wang Z.W."/>
            <person name="Zhu S.L."/>
            <person name="Zhao X."/>
            <person name="Deng C."/>
            <person name="Niu S.C."/>
            <person name="Huang J."/>
            <person name="Wang M."/>
            <person name="Liu G.H."/>
            <person name="Yang H.J."/>
            <person name="Xiao X.J."/>
            <person name="Hsiao Y.Y."/>
            <person name="Wu W.L."/>
            <person name="Chen Y.Y."/>
            <person name="Mitsuda N."/>
            <person name="Ohme-Takagi M."/>
            <person name="Luo Y.B."/>
            <person name="Van de Peer Y."/>
            <person name="Liu Z.J."/>
        </authorList>
    </citation>
    <scope>NUCLEOTIDE SEQUENCE [LARGE SCALE GENOMIC DNA]</scope>
    <source>
        <tissue evidence="1">The whole plant</tissue>
    </source>
</reference>
<accession>A0A2I0WT75</accession>
<proteinExistence type="predicted"/>
<organism evidence="1 2">
    <name type="scientific">Dendrobium catenatum</name>
    <dbReference type="NCBI Taxonomy" id="906689"/>
    <lineage>
        <taxon>Eukaryota</taxon>
        <taxon>Viridiplantae</taxon>
        <taxon>Streptophyta</taxon>
        <taxon>Embryophyta</taxon>
        <taxon>Tracheophyta</taxon>
        <taxon>Spermatophyta</taxon>
        <taxon>Magnoliopsida</taxon>
        <taxon>Liliopsida</taxon>
        <taxon>Asparagales</taxon>
        <taxon>Orchidaceae</taxon>
        <taxon>Epidendroideae</taxon>
        <taxon>Malaxideae</taxon>
        <taxon>Dendrobiinae</taxon>
        <taxon>Dendrobium</taxon>
    </lineage>
</organism>
<gene>
    <name evidence="1" type="ORF">MA16_Dca000199</name>
</gene>
<dbReference type="PANTHER" id="PTHR38542">
    <property type="entry name" value="OS04G0450500 PROTEIN"/>
    <property type="match status" value="1"/>
</dbReference>
<name>A0A2I0WT75_9ASPA</name>
<reference evidence="1 2" key="2">
    <citation type="journal article" date="2017" name="Nature">
        <title>The Apostasia genome and the evolution of orchids.</title>
        <authorList>
            <person name="Zhang G.Q."/>
            <person name="Liu K.W."/>
            <person name="Li Z."/>
            <person name="Lohaus R."/>
            <person name="Hsiao Y.Y."/>
            <person name="Niu S.C."/>
            <person name="Wang J.Y."/>
            <person name="Lin Y.C."/>
            <person name="Xu Q."/>
            <person name="Chen L.J."/>
            <person name="Yoshida K."/>
            <person name="Fujiwara S."/>
            <person name="Wang Z.W."/>
            <person name="Zhang Y.Q."/>
            <person name="Mitsuda N."/>
            <person name="Wang M."/>
            <person name="Liu G.H."/>
            <person name="Pecoraro L."/>
            <person name="Huang H.X."/>
            <person name="Xiao X.J."/>
            <person name="Lin M."/>
            <person name="Wu X.Y."/>
            <person name="Wu W.L."/>
            <person name="Chen Y.Y."/>
            <person name="Chang S.B."/>
            <person name="Sakamoto S."/>
            <person name="Ohme-Takagi M."/>
            <person name="Yagi M."/>
            <person name="Zeng S.J."/>
            <person name="Shen C.Y."/>
            <person name="Yeh C.M."/>
            <person name="Luo Y.B."/>
            <person name="Tsai W.C."/>
            <person name="Van de Peer Y."/>
            <person name="Liu Z.J."/>
        </authorList>
    </citation>
    <scope>NUCLEOTIDE SEQUENCE [LARGE SCALE GENOMIC DNA]</scope>
    <source>
        <tissue evidence="1">The whole plant</tissue>
    </source>
</reference>
<evidence type="ECO:0000313" key="1">
    <source>
        <dbReference type="EMBL" id="PKU78856.1"/>
    </source>
</evidence>
<evidence type="ECO:0000313" key="2">
    <source>
        <dbReference type="Proteomes" id="UP000233837"/>
    </source>
</evidence>
<keyword evidence="2" id="KW-1185">Reference proteome</keyword>
<dbReference type="AlphaFoldDB" id="A0A2I0WT75"/>
<dbReference type="EMBL" id="KZ502442">
    <property type="protein sequence ID" value="PKU78856.1"/>
    <property type="molecule type" value="Genomic_DNA"/>
</dbReference>
<dbReference type="Proteomes" id="UP000233837">
    <property type="component" value="Unassembled WGS sequence"/>
</dbReference>
<sequence>MLLLLQISCKRRGNCCGTSNHSLNFRVSAYPPMAAAIGWYGPLIDLSRASSHVGDLVQLLVFVHRSQPTEKVIASSRRSILMTNIQVGDDTRPYFLVYVWHKYIGTMIVPGDVILLQNVKIMKFREVLEATTLQISLMTVLARGSDLIASKDSDQLIAHLRLGSMVREKYSRVMYWIQHTESALLLIRKTDGGQRNTLQVLKNWKSAEGQTPNFLSIREVLSLGNTCKVVFHAFIGEIFLSSCWRYDEAKEHLSLRKSLLEMDKTRITENLICVGCTKCGFPLDSRFPLYCSNNSNYVHDIGQIYRPFLLHVWDYTGFIPLLVKNRAATILFGNITAEMVYKCYNQKSMNHTSNTSALTGFAGDESRRSGSNSKAGNGGRNKPNFYHIWFVLLEVLLKQQESPFQFEVIVDKEKDIENGRFELTLLRMPCYTSERPFIK</sequence>
<protein>
    <submittedName>
        <fullName evidence="1">Uncharacterized protein</fullName>
    </submittedName>
</protein>
<dbReference type="OrthoDB" id="2446218at2759"/>
<dbReference type="PANTHER" id="PTHR38542:SF2">
    <property type="entry name" value="REPLICATION FACTOR A C-TERMINAL DOMAIN-CONTAINING PROTEIN"/>
    <property type="match status" value="1"/>
</dbReference>